<dbReference type="GO" id="GO:0046983">
    <property type="term" value="F:protein dimerization activity"/>
    <property type="evidence" value="ECO:0007669"/>
    <property type="project" value="InterPro"/>
</dbReference>
<dbReference type="SUPFAM" id="SSF55874">
    <property type="entry name" value="ATPase domain of HSP90 chaperone/DNA topoisomerase II/histidine kinase"/>
    <property type="match status" value="1"/>
</dbReference>
<sequence length="364" mass="39153">MDDDRPTRLDRLGPFFASIWLFFLLNPLLEAWAHLDEVRGVVGLVATVAFAASYMTLWIRARADRRRLIDTPSVRFAASYLSPLVVLTAVMVATLGEQGLTGVVYVAVSCVMVLPGRAALAVVVALVVGALALSAVEDWGSQVGLAFAVMASSVAISGMRTVMRRNLELLRIEQENAHLAVENERTRFARDLHDILGHSLTVITVKAELAQRLLDIDPARARTELADLERLSRDALSDVRHAVAGYRDLTLPGELTRARNALAAAEIEARLPGSADEVPTELRELFAWTVREGVTNVIRHSGAGCCEVVLTPTSAEVRDDGPGRGEAGVPGSGLTGLRERAAAVGATVVTRPLDPGFSLRVVRA</sequence>
<name>A0A1G6W860_9ACTN</name>
<dbReference type="EMBL" id="FMZM01000009">
    <property type="protein sequence ID" value="SDD61999.1"/>
    <property type="molecule type" value="Genomic_DNA"/>
</dbReference>
<accession>A0A1G6W860</accession>
<gene>
    <name evidence="5" type="ORF">SAMN05421872_109205</name>
</gene>
<dbReference type="PANTHER" id="PTHR24421">
    <property type="entry name" value="NITRATE/NITRITE SENSOR PROTEIN NARX-RELATED"/>
    <property type="match status" value="1"/>
</dbReference>
<keyword evidence="6" id="KW-1185">Reference proteome</keyword>
<evidence type="ECO:0000256" key="1">
    <source>
        <dbReference type="ARBA" id="ARBA00022679"/>
    </source>
</evidence>
<dbReference type="Gene3D" id="1.20.5.1930">
    <property type="match status" value="1"/>
</dbReference>
<dbReference type="GO" id="GO:0016020">
    <property type="term" value="C:membrane"/>
    <property type="evidence" value="ECO:0007669"/>
    <property type="project" value="InterPro"/>
</dbReference>
<dbReference type="RefSeq" id="WP_090859023.1">
    <property type="nucleotide sequence ID" value="NZ_FMZM01000009.1"/>
</dbReference>
<dbReference type="CDD" id="cd16917">
    <property type="entry name" value="HATPase_UhpB-NarQ-NarX-like"/>
    <property type="match status" value="1"/>
</dbReference>
<reference evidence="6" key="1">
    <citation type="submission" date="2016-10" db="EMBL/GenBank/DDBJ databases">
        <authorList>
            <person name="Varghese N."/>
            <person name="Submissions S."/>
        </authorList>
    </citation>
    <scope>NUCLEOTIDE SEQUENCE [LARGE SCALE GENOMIC DNA]</scope>
    <source>
        <strain evidence="6">CGMCC 4.6858</strain>
    </source>
</reference>
<dbReference type="InterPro" id="IPR011712">
    <property type="entry name" value="Sig_transdc_His_kin_sub3_dim/P"/>
</dbReference>
<dbReference type="OrthoDB" id="5241784at2"/>
<dbReference type="InterPro" id="IPR036890">
    <property type="entry name" value="HATPase_C_sf"/>
</dbReference>
<proteinExistence type="predicted"/>
<dbReference type="Proteomes" id="UP000199034">
    <property type="component" value="Unassembled WGS sequence"/>
</dbReference>
<keyword evidence="2 5" id="KW-0418">Kinase</keyword>
<dbReference type="STRING" id="1045774.SAMN05421872_109205"/>
<protein>
    <submittedName>
        <fullName evidence="5">Two-component system, NarL family, sensor histidine kinase DesK</fullName>
    </submittedName>
</protein>
<evidence type="ECO:0000313" key="6">
    <source>
        <dbReference type="Proteomes" id="UP000199034"/>
    </source>
</evidence>
<dbReference type="Gene3D" id="3.30.565.10">
    <property type="entry name" value="Histidine kinase-like ATPase, C-terminal domain"/>
    <property type="match status" value="1"/>
</dbReference>
<dbReference type="Pfam" id="PF07730">
    <property type="entry name" value="HisKA_3"/>
    <property type="match status" value="1"/>
</dbReference>
<evidence type="ECO:0000313" key="5">
    <source>
        <dbReference type="EMBL" id="SDD61999.1"/>
    </source>
</evidence>
<evidence type="ECO:0000256" key="3">
    <source>
        <dbReference type="ARBA" id="ARBA00023012"/>
    </source>
</evidence>
<dbReference type="InterPro" id="IPR050482">
    <property type="entry name" value="Sensor_HK_TwoCompSys"/>
</dbReference>
<keyword evidence="3" id="KW-0902">Two-component regulatory system</keyword>
<evidence type="ECO:0000256" key="2">
    <source>
        <dbReference type="ARBA" id="ARBA00022777"/>
    </source>
</evidence>
<dbReference type="AlphaFoldDB" id="A0A1G6W860"/>
<keyword evidence="1" id="KW-0808">Transferase</keyword>
<feature type="domain" description="Signal transduction histidine kinase subgroup 3 dimerisation and phosphoacceptor" evidence="4">
    <location>
        <begin position="184"/>
        <end position="248"/>
    </location>
</feature>
<organism evidence="5 6">
    <name type="scientific">Nocardioides lianchengensis</name>
    <dbReference type="NCBI Taxonomy" id="1045774"/>
    <lineage>
        <taxon>Bacteria</taxon>
        <taxon>Bacillati</taxon>
        <taxon>Actinomycetota</taxon>
        <taxon>Actinomycetes</taxon>
        <taxon>Propionibacteriales</taxon>
        <taxon>Nocardioidaceae</taxon>
        <taxon>Nocardioides</taxon>
    </lineage>
</organism>
<dbReference type="PANTHER" id="PTHR24421:SF63">
    <property type="entry name" value="SENSOR HISTIDINE KINASE DESK"/>
    <property type="match status" value="1"/>
</dbReference>
<dbReference type="GO" id="GO:0000155">
    <property type="term" value="F:phosphorelay sensor kinase activity"/>
    <property type="evidence" value="ECO:0007669"/>
    <property type="project" value="InterPro"/>
</dbReference>
<evidence type="ECO:0000259" key="4">
    <source>
        <dbReference type="Pfam" id="PF07730"/>
    </source>
</evidence>